<accession>A0AAE3SF22</accession>
<name>A0AAE3SF22_9BACT</name>
<protein>
    <submittedName>
        <fullName evidence="2">Zf-HC2 domain-containing protein</fullName>
    </submittedName>
</protein>
<dbReference type="AlphaFoldDB" id="A0AAE3SF22"/>
<gene>
    <name evidence="2" type="ORF">OM075_08845</name>
</gene>
<dbReference type="Proteomes" id="UP001209229">
    <property type="component" value="Unassembled WGS sequence"/>
</dbReference>
<keyword evidence="1" id="KW-0812">Transmembrane</keyword>
<keyword evidence="1" id="KW-1133">Transmembrane helix</keyword>
<reference evidence="2" key="1">
    <citation type="submission" date="2022-10" db="EMBL/GenBank/DDBJ databases">
        <authorList>
            <person name="Yu W.X."/>
        </authorList>
    </citation>
    <scope>NUCLEOTIDE SEQUENCE</scope>
    <source>
        <strain evidence="2">AAT</strain>
    </source>
</reference>
<keyword evidence="3" id="KW-1185">Reference proteome</keyword>
<dbReference type="EMBL" id="JAPDPJ010000015">
    <property type="protein sequence ID" value="MCW3786572.1"/>
    <property type="molecule type" value="Genomic_DNA"/>
</dbReference>
<proteinExistence type="predicted"/>
<dbReference type="RefSeq" id="WP_301190137.1">
    <property type="nucleotide sequence ID" value="NZ_JAPDPJ010000015.1"/>
</dbReference>
<comment type="caution">
    <text evidence="2">The sequence shown here is derived from an EMBL/GenBank/DDBJ whole genome shotgun (WGS) entry which is preliminary data.</text>
</comment>
<organism evidence="2 3">
    <name type="scientific">Plebeiibacterium sediminum</name>
    <dbReference type="NCBI Taxonomy" id="2992112"/>
    <lineage>
        <taxon>Bacteria</taxon>
        <taxon>Pseudomonadati</taxon>
        <taxon>Bacteroidota</taxon>
        <taxon>Bacteroidia</taxon>
        <taxon>Marinilabiliales</taxon>
        <taxon>Marinilabiliaceae</taxon>
        <taxon>Plebeiibacterium</taxon>
    </lineage>
</organism>
<keyword evidence="1" id="KW-0472">Membrane</keyword>
<evidence type="ECO:0000256" key="1">
    <source>
        <dbReference type="SAM" id="Phobius"/>
    </source>
</evidence>
<evidence type="ECO:0000313" key="3">
    <source>
        <dbReference type="Proteomes" id="UP001209229"/>
    </source>
</evidence>
<sequence length="142" mass="15928">MNCSSCQKQLESFIEGNASGDIQMSLKTHLEECEECHKVYTAMVITNRVISQEKELKVNPFISTRIMEHINQQEEISVNKNFELSRILQPALLTASVALALFIGISAGNMYQKTTTAQNSIPEELMLMNDASMESLNLIITE</sequence>
<evidence type="ECO:0000313" key="2">
    <source>
        <dbReference type="EMBL" id="MCW3786572.1"/>
    </source>
</evidence>
<feature type="transmembrane region" description="Helical" evidence="1">
    <location>
        <begin position="87"/>
        <end position="105"/>
    </location>
</feature>